<dbReference type="Pfam" id="PF10300">
    <property type="entry name" value="Iml2-TPR_39"/>
    <property type="match status" value="1"/>
</dbReference>
<reference evidence="3" key="1">
    <citation type="submission" date="2025-08" db="UniProtKB">
        <authorList>
            <consortium name="RefSeq"/>
        </authorList>
    </citation>
    <scope>IDENTIFICATION</scope>
</reference>
<gene>
    <name evidence="3" type="primary">LOC100904986</name>
</gene>
<sequence length="655" mass="74180">MSSTAVATPVPDEIQLPTETFEAVEIKGDMGSKEDTPSPSSMVLEAADETCDGLHLLLTNQFTAALDKMRPKAHDSIYHALGQSTIMFMQAVLTLDMVDIKAAQEAIRQGVEVCQRYRRRTSAVYRMLIRPDYNTYTIEELHAELCYAECLLENAVLTFVEDQSLVTFIKGGLKIRSCYQSYKECMQMLATRNWEDSREKKHFESGVHMGVGAFNLMISQLPTRILKLLEFIGFSGNKQLGLKELEIGCRQWDTLRGPLCSIVLITYHTFILFILGLGDGDLDLSQELVTGLLKKYPNGVLSMFFQARQYQVRGLIDKAITQYSEAISAQNEWVPFHYICYWEQLWCYTYKGAWDDAIRTADVLLEGCRWSKACYQYIRACCLYSKMLEENRPELMDEVIANMRNVPGLKQRIAGKSIPIEKFVCKKSEKFLAQGNRLLLPAVEVMYMWNSFPMIGKNQELLLMIRAQIEAELPRLKQLKETEEGWADDYCLIIFLRGVCMRYNGAFQQAEECFKEVLANQALIKDDTYLPPFAAAELGFLYLLQNQFERSREYLDISRNNYHDYLLESLVHFRIHSAIKSMKSSGFSSTPTTPSPSSSPFPSPISTPVHPSGQVIGKFPYLSTSPGVVSVADKCPLAAAKAVNNNGNVQTTVSE</sequence>
<dbReference type="InterPro" id="IPR011990">
    <property type="entry name" value="TPR-like_helical_dom_sf"/>
</dbReference>
<dbReference type="GeneID" id="100904986"/>
<evidence type="ECO:0000313" key="3">
    <source>
        <dbReference type="RefSeq" id="XP_003740486.1"/>
    </source>
</evidence>
<dbReference type="RefSeq" id="XP_003740486.1">
    <property type="nucleotide sequence ID" value="XM_003740438.2"/>
</dbReference>
<dbReference type="InterPro" id="IPR019412">
    <property type="entry name" value="IML2/TPR_39"/>
</dbReference>
<dbReference type="PANTHER" id="PTHR31859:SF9">
    <property type="entry name" value="TETRATRICOPEPTIDE REPEAT PROTEIN 39B"/>
    <property type="match status" value="1"/>
</dbReference>
<feature type="region of interest" description="Disordered" evidence="1">
    <location>
        <begin position="586"/>
        <end position="607"/>
    </location>
</feature>
<dbReference type="PANTHER" id="PTHR31859">
    <property type="entry name" value="TETRATRICOPEPTIDE REPEAT PROTEIN 39 FAMILY MEMBER"/>
    <property type="match status" value="1"/>
</dbReference>
<name>A0AAJ6QQF8_9ACAR</name>
<feature type="compositionally biased region" description="Pro residues" evidence="1">
    <location>
        <begin position="593"/>
        <end position="605"/>
    </location>
</feature>
<keyword evidence="2" id="KW-1185">Reference proteome</keyword>
<dbReference type="Gene3D" id="1.25.40.10">
    <property type="entry name" value="Tetratricopeptide repeat domain"/>
    <property type="match status" value="1"/>
</dbReference>
<proteinExistence type="predicted"/>
<dbReference type="AlphaFoldDB" id="A0AAJ6QQF8"/>
<evidence type="ECO:0000313" key="2">
    <source>
        <dbReference type="Proteomes" id="UP000694867"/>
    </source>
</evidence>
<dbReference type="KEGG" id="goe:100904986"/>
<dbReference type="SUPFAM" id="SSF48452">
    <property type="entry name" value="TPR-like"/>
    <property type="match status" value="1"/>
</dbReference>
<organism evidence="2 3">
    <name type="scientific">Galendromus occidentalis</name>
    <name type="common">western predatory mite</name>
    <dbReference type="NCBI Taxonomy" id="34638"/>
    <lineage>
        <taxon>Eukaryota</taxon>
        <taxon>Metazoa</taxon>
        <taxon>Ecdysozoa</taxon>
        <taxon>Arthropoda</taxon>
        <taxon>Chelicerata</taxon>
        <taxon>Arachnida</taxon>
        <taxon>Acari</taxon>
        <taxon>Parasitiformes</taxon>
        <taxon>Mesostigmata</taxon>
        <taxon>Gamasina</taxon>
        <taxon>Phytoseioidea</taxon>
        <taxon>Phytoseiidae</taxon>
        <taxon>Typhlodrominae</taxon>
        <taxon>Galendromus</taxon>
    </lineage>
</organism>
<evidence type="ECO:0000256" key="1">
    <source>
        <dbReference type="SAM" id="MobiDB-lite"/>
    </source>
</evidence>
<dbReference type="Proteomes" id="UP000694867">
    <property type="component" value="Unplaced"/>
</dbReference>
<accession>A0AAJ6QQF8</accession>
<protein>
    <submittedName>
        <fullName evidence="3">Tetratricopeptide repeat protein 39B</fullName>
    </submittedName>
</protein>